<keyword evidence="1" id="KW-0472">Membrane</keyword>
<dbReference type="PANTHER" id="PTHR23028:SF53">
    <property type="entry name" value="ACYL_TRANSF_3 DOMAIN-CONTAINING PROTEIN"/>
    <property type="match status" value="1"/>
</dbReference>
<dbReference type="GO" id="GO:0009103">
    <property type="term" value="P:lipopolysaccharide biosynthetic process"/>
    <property type="evidence" value="ECO:0007669"/>
    <property type="project" value="TreeGrafter"/>
</dbReference>
<reference evidence="3 4" key="1">
    <citation type="submission" date="2012-08" db="EMBL/GenBank/DDBJ databases">
        <title>Genome sequencing of Lactobacillus florum 8D.</title>
        <authorList>
            <person name="Kim E.B."/>
            <person name="Marco M.L."/>
        </authorList>
    </citation>
    <scope>NUCLEOTIDE SEQUENCE [LARGE SCALE GENOMIC DNA]</scope>
    <source>
        <strain evidence="3 4">8D</strain>
    </source>
</reference>
<dbReference type="EMBL" id="ALXG01000026">
    <property type="protein sequence ID" value="ETO40487.1"/>
    <property type="molecule type" value="Genomic_DNA"/>
</dbReference>
<feature type="transmembrane region" description="Helical" evidence="1">
    <location>
        <begin position="243"/>
        <end position="264"/>
    </location>
</feature>
<feature type="transmembrane region" description="Helical" evidence="1">
    <location>
        <begin position="339"/>
        <end position="360"/>
    </location>
</feature>
<dbReference type="Proteomes" id="UP000019474">
    <property type="component" value="Unassembled WGS sequence"/>
</dbReference>
<dbReference type="GO" id="GO:0016020">
    <property type="term" value="C:membrane"/>
    <property type="evidence" value="ECO:0007669"/>
    <property type="project" value="TreeGrafter"/>
</dbReference>
<keyword evidence="3" id="KW-0808">Transferase</keyword>
<dbReference type="PATRIC" id="fig|1221538.3.peg.542"/>
<keyword evidence="4" id="KW-1185">Reference proteome</keyword>
<feature type="transmembrane region" description="Helical" evidence="1">
    <location>
        <begin position="150"/>
        <end position="168"/>
    </location>
</feature>
<dbReference type="PANTHER" id="PTHR23028">
    <property type="entry name" value="ACETYLTRANSFERASE"/>
    <property type="match status" value="1"/>
</dbReference>
<dbReference type="InterPro" id="IPR002656">
    <property type="entry name" value="Acyl_transf_3_dom"/>
</dbReference>
<feature type="transmembrane region" description="Helical" evidence="1">
    <location>
        <begin position="383"/>
        <end position="402"/>
    </location>
</feature>
<sequence length="628" mass="70962">MEPKLSKNRFITGFTGMRALAVIGVILYHLNPTIFSGGYLGVPVFMTLSGYLVTDHLLHEYETTGKFRYGHFWYKRLKKLYPTLIVMLLLTTTFITIFQSNLLANLWQSVVTNLSYVYNWYEIANGQSYFQQFAGTQSPFTHLWTLSIEGQFYLVWPLIVILGLSLSGSSRPHHSPYRGLLLITIGISIISVILMALLFKPGTDPSRIYYGTDTRMFSLLLGAALAMVWPSKRKLQHFEQHQVLFFDIVGLIGLSGMLILGLTVHAQSAFLYHGGMLLFSIFTVLLMWAVIANTSHWNRFLTNPVFNWLGSRSYEIYVYQLPVFVFFTARFKNVANHPISYALIELLLIISISELSYRFVQVPFSHYDYQRWFSQLLKLLPRLTWQSLILSIIAIIGLFGIVQSTTINPKQANHSQLAQRIQKNANVEKQHNQALAQKIKKGKAVQRSKRDQQAVKKNGLTAKQLTVAQNLSGSAIGDSVMLAGRDDLQAIFPKLYIDAQVARQAEAGIPTIKSLSDRGLLGKNVIIGLGTNGNVTADTINEIMQIIGDKRQVFWINVHVPTQPWQNSVNMQLAAAEKQYRNLRIINWNEYISHHSGLLASDQTHPTQSGSSKYASFIAKNVLKPAQK</sequence>
<feature type="transmembrane region" description="Helical" evidence="1">
    <location>
        <begin position="270"/>
        <end position="291"/>
    </location>
</feature>
<dbReference type="AlphaFoldDB" id="W9EEI2"/>
<keyword evidence="1" id="KW-0812">Transmembrane</keyword>
<accession>W9EEI2</accession>
<feature type="transmembrane region" description="Helical" evidence="1">
    <location>
        <begin position="180"/>
        <end position="199"/>
    </location>
</feature>
<keyword evidence="3" id="KW-0012">Acyltransferase</keyword>
<comment type="caution">
    <text evidence="3">The sequence shown here is derived from an EMBL/GenBank/DDBJ whole genome shotgun (WGS) entry which is preliminary data.</text>
</comment>
<dbReference type="CDD" id="cd01840">
    <property type="entry name" value="SGNH_hydrolase_yrhL_like"/>
    <property type="match status" value="1"/>
</dbReference>
<dbReference type="Pfam" id="PF01757">
    <property type="entry name" value="Acyl_transf_3"/>
    <property type="match status" value="1"/>
</dbReference>
<feature type="transmembrane region" description="Helical" evidence="1">
    <location>
        <begin position="214"/>
        <end position="231"/>
    </location>
</feature>
<evidence type="ECO:0000313" key="3">
    <source>
        <dbReference type="EMBL" id="ETO40487.1"/>
    </source>
</evidence>
<dbReference type="InterPro" id="IPR050879">
    <property type="entry name" value="Acyltransferase_3"/>
</dbReference>
<name>W9EEI2_9LACO</name>
<evidence type="ECO:0000259" key="2">
    <source>
        <dbReference type="Pfam" id="PF01757"/>
    </source>
</evidence>
<proteinExistence type="predicted"/>
<dbReference type="RefSeq" id="WP_035421770.1">
    <property type="nucleotide sequence ID" value="NZ_ALXG01000026.1"/>
</dbReference>
<feature type="domain" description="Acyltransferase 3" evidence="2">
    <location>
        <begin position="13"/>
        <end position="352"/>
    </location>
</feature>
<organism evidence="3 4">
    <name type="scientific">Fructilactobacillus florum 8D</name>
    <dbReference type="NCBI Taxonomy" id="1221538"/>
    <lineage>
        <taxon>Bacteria</taxon>
        <taxon>Bacillati</taxon>
        <taxon>Bacillota</taxon>
        <taxon>Bacilli</taxon>
        <taxon>Lactobacillales</taxon>
        <taxon>Lactobacillaceae</taxon>
        <taxon>Fructilactobacillus</taxon>
    </lineage>
</organism>
<feature type="transmembrane region" description="Helical" evidence="1">
    <location>
        <begin position="79"/>
        <end position="98"/>
    </location>
</feature>
<protein>
    <submittedName>
        <fullName evidence="3">Acyltransferase</fullName>
    </submittedName>
</protein>
<evidence type="ECO:0000256" key="1">
    <source>
        <dbReference type="SAM" id="Phobius"/>
    </source>
</evidence>
<gene>
    <name evidence="3" type="ORF">B808_540</name>
</gene>
<dbReference type="SUPFAM" id="SSF52266">
    <property type="entry name" value="SGNH hydrolase"/>
    <property type="match status" value="1"/>
</dbReference>
<dbReference type="OrthoDB" id="9796461at2"/>
<dbReference type="GO" id="GO:0016747">
    <property type="term" value="F:acyltransferase activity, transferring groups other than amino-acyl groups"/>
    <property type="evidence" value="ECO:0007669"/>
    <property type="project" value="InterPro"/>
</dbReference>
<keyword evidence="1" id="KW-1133">Transmembrane helix</keyword>
<evidence type="ECO:0000313" key="4">
    <source>
        <dbReference type="Proteomes" id="UP000019474"/>
    </source>
</evidence>